<protein>
    <submittedName>
        <fullName evidence="8">RNA polymerase subunit sigma-70</fullName>
    </submittedName>
</protein>
<comment type="similarity">
    <text evidence="1">Belongs to the sigma-70 factor family. ECF subfamily.</text>
</comment>
<dbReference type="Gene3D" id="1.10.10.10">
    <property type="entry name" value="Winged helix-like DNA-binding domain superfamily/Winged helix DNA-binding domain"/>
    <property type="match status" value="1"/>
</dbReference>
<gene>
    <name evidence="8" type="ORF">COS61_02755</name>
</gene>
<proteinExistence type="inferred from homology"/>
<feature type="domain" description="RNA polymerase sigma-70 region 2" evidence="6">
    <location>
        <begin position="23"/>
        <end position="89"/>
    </location>
</feature>
<evidence type="ECO:0000256" key="2">
    <source>
        <dbReference type="ARBA" id="ARBA00023015"/>
    </source>
</evidence>
<sequence length="181" mass="21332">MLDGEKNIIKRAIKGEAEAFGLLYDRYQPQIYRFIYLKVSHREEAEDLTHQAFLKSWEKITEYEFQGFPFSAWLYRIARNLIIDHYRLKKNNLSLDEIDEIVELKTENNPTVSATEKKLEMERVKKAINQLNSDQQDVIILRFIEEFSIQETASILNKTEGAIKLIQHRAIKNLKEIMGLV</sequence>
<feature type="domain" description="RNA polymerase sigma-70 region 4" evidence="7">
    <location>
        <begin position="127"/>
        <end position="176"/>
    </location>
</feature>
<keyword evidence="2" id="KW-0805">Transcription regulation</keyword>
<name>A0A2M7B4Z0_9BACT</name>
<dbReference type="CDD" id="cd06171">
    <property type="entry name" value="Sigma70_r4"/>
    <property type="match status" value="1"/>
</dbReference>
<dbReference type="SUPFAM" id="SSF88659">
    <property type="entry name" value="Sigma3 and sigma4 domains of RNA polymerase sigma factors"/>
    <property type="match status" value="1"/>
</dbReference>
<evidence type="ECO:0000256" key="1">
    <source>
        <dbReference type="ARBA" id="ARBA00010641"/>
    </source>
</evidence>
<dbReference type="InterPro" id="IPR013324">
    <property type="entry name" value="RNA_pol_sigma_r3/r4-like"/>
</dbReference>
<evidence type="ECO:0000256" key="4">
    <source>
        <dbReference type="ARBA" id="ARBA00023125"/>
    </source>
</evidence>
<dbReference type="NCBIfam" id="TIGR02937">
    <property type="entry name" value="sigma70-ECF"/>
    <property type="match status" value="1"/>
</dbReference>
<dbReference type="Pfam" id="PF04545">
    <property type="entry name" value="Sigma70_r4"/>
    <property type="match status" value="1"/>
</dbReference>
<dbReference type="InterPro" id="IPR036388">
    <property type="entry name" value="WH-like_DNA-bd_sf"/>
</dbReference>
<dbReference type="AlphaFoldDB" id="A0A2M7B4Z0"/>
<organism evidence="8 9">
    <name type="scientific">Candidatus Wolfebacteria bacterium CG03_land_8_20_14_0_80_40_12</name>
    <dbReference type="NCBI Taxonomy" id="1975069"/>
    <lineage>
        <taxon>Bacteria</taxon>
        <taxon>Candidatus Wolfeibacteriota</taxon>
    </lineage>
</organism>
<reference evidence="9" key="1">
    <citation type="submission" date="2017-09" db="EMBL/GenBank/DDBJ databases">
        <title>Depth-based differentiation of microbial function through sediment-hosted aquifers and enrichment of novel symbionts in the deep terrestrial subsurface.</title>
        <authorList>
            <person name="Probst A.J."/>
            <person name="Ladd B."/>
            <person name="Jarett J.K."/>
            <person name="Geller-Mcgrath D.E."/>
            <person name="Sieber C.M.K."/>
            <person name="Emerson J.B."/>
            <person name="Anantharaman K."/>
            <person name="Thomas B.C."/>
            <person name="Malmstrom R."/>
            <person name="Stieglmeier M."/>
            <person name="Klingl A."/>
            <person name="Woyke T."/>
            <person name="Ryan C.M."/>
            <person name="Banfield J.F."/>
        </authorList>
    </citation>
    <scope>NUCLEOTIDE SEQUENCE [LARGE SCALE GENOMIC DNA]</scope>
</reference>
<dbReference type="InterPro" id="IPR014284">
    <property type="entry name" value="RNA_pol_sigma-70_dom"/>
</dbReference>
<evidence type="ECO:0000256" key="3">
    <source>
        <dbReference type="ARBA" id="ARBA00023082"/>
    </source>
</evidence>
<dbReference type="SUPFAM" id="SSF88946">
    <property type="entry name" value="Sigma2 domain of RNA polymerase sigma factors"/>
    <property type="match status" value="1"/>
</dbReference>
<dbReference type="Gene3D" id="1.10.1740.10">
    <property type="match status" value="1"/>
</dbReference>
<evidence type="ECO:0000313" key="9">
    <source>
        <dbReference type="Proteomes" id="UP000228949"/>
    </source>
</evidence>
<accession>A0A2M7B4Z0</accession>
<dbReference type="PANTHER" id="PTHR43133:SF57">
    <property type="entry name" value="RNA POLYMERASE SIGMA-70 FACTOR"/>
    <property type="match status" value="1"/>
</dbReference>
<keyword evidence="5" id="KW-0804">Transcription</keyword>
<dbReference type="Pfam" id="PF04542">
    <property type="entry name" value="Sigma70_r2"/>
    <property type="match status" value="1"/>
</dbReference>
<dbReference type="GO" id="GO:0003677">
    <property type="term" value="F:DNA binding"/>
    <property type="evidence" value="ECO:0007669"/>
    <property type="project" value="UniProtKB-KW"/>
</dbReference>
<dbReference type="GO" id="GO:0016987">
    <property type="term" value="F:sigma factor activity"/>
    <property type="evidence" value="ECO:0007669"/>
    <property type="project" value="UniProtKB-KW"/>
</dbReference>
<keyword evidence="3" id="KW-0731">Sigma factor</keyword>
<dbReference type="InterPro" id="IPR013325">
    <property type="entry name" value="RNA_pol_sigma_r2"/>
</dbReference>
<dbReference type="InterPro" id="IPR007627">
    <property type="entry name" value="RNA_pol_sigma70_r2"/>
</dbReference>
<evidence type="ECO:0000259" key="7">
    <source>
        <dbReference type="Pfam" id="PF04545"/>
    </source>
</evidence>
<dbReference type="EMBL" id="PEVJ01000066">
    <property type="protein sequence ID" value="PIU98194.1"/>
    <property type="molecule type" value="Genomic_DNA"/>
</dbReference>
<dbReference type="InterPro" id="IPR039425">
    <property type="entry name" value="RNA_pol_sigma-70-like"/>
</dbReference>
<evidence type="ECO:0000259" key="6">
    <source>
        <dbReference type="Pfam" id="PF04542"/>
    </source>
</evidence>
<comment type="caution">
    <text evidence="8">The sequence shown here is derived from an EMBL/GenBank/DDBJ whole genome shotgun (WGS) entry which is preliminary data.</text>
</comment>
<evidence type="ECO:0000313" key="8">
    <source>
        <dbReference type="EMBL" id="PIU98194.1"/>
    </source>
</evidence>
<dbReference type="InterPro" id="IPR007630">
    <property type="entry name" value="RNA_pol_sigma70_r4"/>
</dbReference>
<evidence type="ECO:0000256" key="5">
    <source>
        <dbReference type="ARBA" id="ARBA00023163"/>
    </source>
</evidence>
<dbReference type="Proteomes" id="UP000228949">
    <property type="component" value="Unassembled WGS sequence"/>
</dbReference>
<dbReference type="PANTHER" id="PTHR43133">
    <property type="entry name" value="RNA POLYMERASE ECF-TYPE SIGMA FACTO"/>
    <property type="match status" value="1"/>
</dbReference>
<dbReference type="GO" id="GO:0006352">
    <property type="term" value="P:DNA-templated transcription initiation"/>
    <property type="evidence" value="ECO:0007669"/>
    <property type="project" value="InterPro"/>
</dbReference>
<keyword evidence="4" id="KW-0238">DNA-binding</keyword>